<feature type="compositionally biased region" description="Acidic residues" evidence="1">
    <location>
        <begin position="827"/>
        <end position="837"/>
    </location>
</feature>
<organism evidence="2">
    <name type="scientific">Tanacetum cinerariifolium</name>
    <name type="common">Dalmatian daisy</name>
    <name type="synonym">Chrysanthemum cinerariifolium</name>
    <dbReference type="NCBI Taxonomy" id="118510"/>
    <lineage>
        <taxon>Eukaryota</taxon>
        <taxon>Viridiplantae</taxon>
        <taxon>Streptophyta</taxon>
        <taxon>Embryophyta</taxon>
        <taxon>Tracheophyta</taxon>
        <taxon>Spermatophyta</taxon>
        <taxon>Magnoliopsida</taxon>
        <taxon>eudicotyledons</taxon>
        <taxon>Gunneridae</taxon>
        <taxon>Pentapetalae</taxon>
        <taxon>asterids</taxon>
        <taxon>campanulids</taxon>
        <taxon>Asterales</taxon>
        <taxon>Asteraceae</taxon>
        <taxon>Asteroideae</taxon>
        <taxon>Anthemideae</taxon>
        <taxon>Anthemidinae</taxon>
        <taxon>Tanacetum</taxon>
    </lineage>
</organism>
<evidence type="ECO:0000256" key="1">
    <source>
        <dbReference type="SAM" id="MobiDB-lite"/>
    </source>
</evidence>
<protein>
    <submittedName>
        <fullName evidence="2">Ribonuclease H-like domain, reverse transcriptase, RNA-dependent DNA polymerase</fullName>
    </submittedName>
</protein>
<feature type="compositionally biased region" description="Low complexity" evidence="1">
    <location>
        <begin position="415"/>
        <end position="425"/>
    </location>
</feature>
<proteinExistence type="predicted"/>
<keyword evidence="2" id="KW-0695">RNA-directed DNA polymerase</keyword>
<feature type="region of interest" description="Disordered" evidence="1">
    <location>
        <begin position="807"/>
        <end position="837"/>
    </location>
</feature>
<feature type="region of interest" description="Disordered" evidence="1">
    <location>
        <begin position="409"/>
        <end position="439"/>
    </location>
</feature>
<gene>
    <name evidence="2" type="ORF">Tci_017069</name>
</gene>
<accession>A0A6L2K6R0</accession>
<sequence length="837" mass="95275">MTDYSLWEVILNGDSPVPTRVIEGSSFESLDQIHDRLQKLISQLEILGESLSQEDINLKFLRSLPTERQTHTLIWRNKTNLEEQSLDDLFNSLKIYKAEVKSSSSVRTSTQNIAFVSSQHTNELVSVVTSVSAARTFMPPKPDLVFHDAPNVHEIVHIAFNIELRPTKPDTDLSPTHRPSTPIIKDWVFDLEDDYEAFCQAFETSIPAANHKTAIPKPKNHRNNRNRKACFVCMSLTHLIKDCDYYEKQMVQKPTRNHAQRENHQHYARMTLPNSQRHVVPTVVLTKFRLVLLTAAVPKPQVTRPRPKKNVVNQSHSQTIRTIKRKPSPNPSNFLHKVTTAEGNLQHALNEKGVIDIGCSRHMIGNMPYLSNFEAINGGYVAFSGNQKGDPHNTNDDITFEVKENEFKVEKPESPVHVSPSSSTKTMKHDDKTKREAKGKSHVEFTLIPVVRQNSTNSTNTFSDAGPSNTTVSPTLREYSYVDPSQYPNDLNMPDLEDITYSDEEDVSAKADFTNLETTIIVNEGGLTQINTDDFYTCMFACFLSQKEPKRVHQALKDPSWIKAMQEELLQFKMKKVWFLDDLPKGKRAIDEKSASTLIDTKKPLLKDPDGENVDVHTYLSMIGSLIAMDSESVTGLWAQRRLEVKARSTLMMGIPNEDQLKFNSIKDAKQLMEAIEKRFGGNAATKKTQRNLWKQQYENFIASNSEMLDQTFDRLPKLNEQAEEGPNYALMDYTSISLDLKESNDSTCLKSVKLLKSQNEQLLKDLKKLELMVLDYKTGNFMPPKPFLCYTGLDEFDVKLVVENKSSEEETKAVRKNPDPPFVEEWVSDDEEENVT</sequence>
<feature type="compositionally biased region" description="Basic and acidic residues" evidence="1">
    <location>
        <begin position="807"/>
        <end position="819"/>
    </location>
</feature>
<feature type="region of interest" description="Disordered" evidence="1">
    <location>
        <begin position="456"/>
        <end position="475"/>
    </location>
</feature>
<evidence type="ECO:0000313" key="2">
    <source>
        <dbReference type="EMBL" id="GEU45091.1"/>
    </source>
</evidence>
<keyword evidence="2" id="KW-0808">Transferase</keyword>
<reference evidence="2" key="1">
    <citation type="journal article" date="2019" name="Sci. Rep.">
        <title>Draft genome of Tanacetum cinerariifolium, the natural source of mosquito coil.</title>
        <authorList>
            <person name="Yamashiro T."/>
            <person name="Shiraishi A."/>
            <person name="Satake H."/>
            <person name="Nakayama K."/>
        </authorList>
    </citation>
    <scope>NUCLEOTIDE SEQUENCE</scope>
</reference>
<feature type="compositionally biased region" description="Polar residues" evidence="1">
    <location>
        <begin position="456"/>
        <end position="474"/>
    </location>
</feature>
<dbReference type="AlphaFoldDB" id="A0A6L2K6R0"/>
<feature type="compositionally biased region" description="Basic and acidic residues" evidence="1">
    <location>
        <begin position="427"/>
        <end position="439"/>
    </location>
</feature>
<dbReference type="GO" id="GO:0003964">
    <property type="term" value="F:RNA-directed DNA polymerase activity"/>
    <property type="evidence" value="ECO:0007669"/>
    <property type="project" value="UniProtKB-KW"/>
</dbReference>
<dbReference type="EMBL" id="BKCJ010001936">
    <property type="protein sequence ID" value="GEU45091.1"/>
    <property type="molecule type" value="Genomic_DNA"/>
</dbReference>
<comment type="caution">
    <text evidence="2">The sequence shown here is derived from an EMBL/GenBank/DDBJ whole genome shotgun (WGS) entry which is preliminary data.</text>
</comment>
<name>A0A6L2K6R0_TANCI</name>
<keyword evidence="2" id="KW-0548">Nucleotidyltransferase</keyword>